<dbReference type="Proteomes" id="UP000694620">
    <property type="component" value="Chromosome 15"/>
</dbReference>
<evidence type="ECO:0000256" key="12">
    <source>
        <dbReference type="SAM" id="Phobius"/>
    </source>
</evidence>
<dbReference type="GO" id="GO:0005886">
    <property type="term" value="C:plasma membrane"/>
    <property type="evidence" value="ECO:0007669"/>
    <property type="project" value="UniProtKB-SubCell"/>
</dbReference>
<keyword evidence="4 12" id="KW-0812">Transmembrane</keyword>
<feature type="transmembrane region" description="Helical" evidence="12">
    <location>
        <begin position="469"/>
        <end position="494"/>
    </location>
</feature>
<feature type="domain" description="G-protein coupled receptors family 1 profile" evidence="13">
    <location>
        <begin position="319"/>
        <end position="566"/>
    </location>
</feature>
<keyword evidence="11" id="KW-0807">Transducer</keyword>
<dbReference type="GO" id="GO:0007200">
    <property type="term" value="P:phospholipase C-activating G protein-coupled receptor signaling pathway"/>
    <property type="evidence" value="ECO:0007669"/>
    <property type="project" value="TreeGrafter"/>
</dbReference>
<dbReference type="GO" id="GO:0004964">
    <property type="term" value="F:luteinizing hormone receptor activity"/>
    <property type="evidence" value="ECO:0007669"/>
    <property type="project" value="TreeGrafter"/>
</dbReference>
<evidence type="ECO:0000256" key="2">
    <source>
        <dbReference type="ARBA" id="ARBA00022475"/>
    </source>
</evidence>
<keyword evidence="10" id="KW-0675">Receptor</keyword>
<keyword evidence="3" id="KW-0433">Leucine-rich repeat</keyword>
<dbReference type="Gene3D" id="3.80.10.10">
    <property type="entry name" value="Ribonuclease Inhibitor"/>
    <property type="match status" value="1"/>
</dbReference>
<dbReference type="PANTHER" id="PTHR24372:SF1">
    <property type="entry name" value="LUTROPIN-CHORIOGONADOTROPIC HORMONE RECEPTOR"/>
    <property type="match status" value="1"/>
</dbReference>
<dbReference type="PANTHER" id="PTHR24372">
    <property type="entry name" value="GLYCOPROTEIN HORMONE RECEPTOR"/>
    <property type="match status" value="1"/>
</dbReference>
<feature type="transmembrane region" description="Helical" evidence="12">
    <location>
        <begin position="340"/>
        <end position="363"/>
    </location>
</feature>
<dbReference type="GO" id="GO:0022602">
    <property type="term" value="P:ovulation cycle process"/>
    <property type="evidence" value="ECO:0007669"/>
    <property type="project" value="TreeGrafter"/>
</dbReference>
<sequence>MPATWKRWKRRAQKKYKWTNLLWLKLKFLYLKSDLLFYMSIGLFKWWIRNPSKHVTGVGKSRFTVVPMEVDMQVMINTIVLLTLKSDTTHLGTISVFCVLTTANLLWPTIVFVSCSDKHDSLNGYLLTEKCQRKSKTMYTFIDLNVWLFQYIFMNPKFKKSFTIRLITRRLDVSSTGLQLLPTYGLQSVKVLFAQTAYAFKVLPPLDIFANLEEAHLTYPSHCCAFSDSFSNLSKHCSDGTFIENLANNNYLFLFFVSFLEGIDSYNLDLQYPELDTCKIEIPLKCTPKPDAFNPCEDIMGYSFLRVLIWIIHIFAIMGNCVVLLVLVTSQYKLTAPRFLMCNLAFADFCMGVYLLMIAYIDYSSKGQYYNHAIKWQTGAGCGIAGFLSVFASELSIYTLTIITLERWHTITYAMQLERKLRPRHAVLIMAGGWAFSLIMAYLPILGISSYAKVSMCLPMDIETPLAQGYIIVILILNIVAFVIICTCYIKIYLNIRNPEFAGKHSDAKIAKKMAILIFTDFLCTAPITFFAILAAFKLPLISVRHSKILLVLFYPINSCSNPFLYAIFTKTFRRDFFMLMSRLGCCKTHANTYRTHSFSMQKSNVINLSSVSSTNRSSQAVFTVTTFQCQCSAVTGKQGKCLSLP</sequence>
<evidence type="ECO:0000313" key="14">
    <source>
        <dbReference type="Ensembl" id="ENSECRP00000026966.1"/>
    </source>
</evidence>
<protein>
    <submittedName>
        <fullName evidence="14">Luteinizing hormone/choriogonadotropin receptor</fullName>
    </submittedName>
</protein>
<keyword evidence="9" id="KW-1015">Disulfide bond</keyword>
<feature type="transmembrane region" description="Helical" evidence="12">
    <location>
        <begin position="21"/>
        <end position="48"/>
    </location>
</feature>
<evidence type="ECO:0000259" key="13">
    <source>
        <dbReference type="PROSITE" id="PS50262"/>
    </source>
</evidence>
<dbReference type="GO" id="GO:0001541">
    <property type="term" value="P:ovarian follicle development"/>
    <property type="evidence" value="ECO:0007669"/>
    <property type="project" value="TreeGrafter"/>
</dbReference>
<dbReference type="PRINTS" id="PR00373">
    <property type="entry name" value="GLYCHORMONER"/>
</dbReference>
<dbReference type="GO" id="GO:0008528">
    <property type="term" value="F:G protein-coupled peptide receptor activity"/>
    <property type="evidence" value="ECO:0007669"/>
    <property type="project" value="TreeGrafter"/>
</dbReference>
<dbReference type="InterPro" id="IPR017452">
    <property type="entry name" value="GPCR_Rhodpsn_7TM"/>
</dbReference>
<dbReference type="GO" id="GO:0009755">
    <property type="term" value="P:hormone-mediated signaling pathway"/>
    <property type="evidence" value="ECO:0007669"/>
    <property type="project" value="TreeGrafter"/>
</dbReference>
<evidence type="ECO:0000256" key="6">
    <source>
        <dbReference type="ARBA" id="ARBA00022989"/>
    </source>
</evidence>
<feature type="transmembrane region" description="Helical" evidence="12">
    <location>
        <begin position="94"/>
        <end position="116"/>
    </location>
</feature>
<keyword evidence="2" id="KW-1003">Cell membrane</keyword>
<dbReference type="InterPro" id="IPR000276">
    <property type="entry name" value="GPCR_Rhodpsn"/>
</dbReference>
<organism evidence="14 15">
    <name type="scientific">Erpetoichthys calabaricus</name>
    <name type="common">Rope fish</name>
    <name type="synonym">Calamoichthys calabaricus</name>
    <dbReference type="NCBI Taxonomy" id="27687"/>
    <lineage>
        <taxon>Eukaryota</taxon>
        <taxon>Metazoa</taxon>
        <taxon>Chordata</taxon>
        <taxon>Craniata</taxon>
        <taxon>Vertebrata</taxon>
        <taxon>Euteleostomi</taxon>
        <taxon>Actinopterygii</taxon>
        <taxon>Polypteriformes</taxon>
        <taxon>Polypteridae</taxon>
        <taxon>Erpetoichthys</taxon>
    </lineage>
</organism>
<evidence type="ECO:0000256" key="9">
    <source>
        <dbReference type="ARBA" id="ARBA00023157"/>
    </source>
</evidence>
<evidence type="ECO:0000256" key="11">
    <source>
        <dbReference type="ARBA" id="ARBA00023224"/>
    </source>
</evidence>
<dbReference type="InterPro" id="IPR032675">
    <property type="entry name" value="LRR_dom_sf"/>
</dbReference>
<reference evidence="14" key="1">
    <citation type="submission" date="2021-06" db="EMBL/GenBank/DDBJ databases">
        <authorList>
            <consortium name="Wellcome Sanger Institute Data Sharing"/>
        </authorList>
    </citation>
    <scope>NUCLEOTIDE SEQUENCE [LARGE SCALE GENOMIC DNA]</scope>
</reference>
<reference evidence="14" key="3">
    <citation type="submission" date="2025-09" db="UniProtKB">
        <authorList>
            <consortium name="Ensembl"/>
        </authorList>
    </citation>
    <scope>IDENTIFICATION</scope>
</reference>
<evidence type="ECO:0000256" key="8">
    <source>
        <dbReference type="ARBA" id="ARBA00023136"/>
    </source>
</evidence>
<dbReference type="AlphaFoldDB" id="A0A8C4T6N4"/>
<keyword evidence="8 12" id="KW-0472">Membrane</keyword>
<dbReference type="InterPro" id="IPR002131">
    <property type="entry name" value="Gphrmn_rcpt_fam"/>
</dbReference>
<dbReference type="Gene3D" id="1.20.1070.10">
    <property type="entry name" value="Rhodopsin 7-helix transmembrane proteins"/>
    <property type="match status" value="1"/>
</dbReference>
<dbReference type="GO" id="GO:0007189">
    <property type="term" value="P:adenylate cyclase-activating G protein-coupled receptor signaling pathway"/>
    <property type="evidence" value="ECO:0007669"/>
    <property type="project" value="TreeGrafter"/>
</dbReference>
<dbReference type="GeneTree" id="ENSGT00940000157364"/>
<reference evidence="14" key="2">
    <citation type="submission" date="2025-08" db="UniProtKB">
        <authorList>
            <consortium name="Ensembl"/>
        </authorList>
    </citation>
    <scope>IDENTIFICATION</scope>
</reference>
<evidence type="ECO:0000256" key="1">
    <source>
        <dbReference type="ARBA" id="ARBA00004651"/>
    </source>
</evidence>
<feature type="transmembrane region" description="Helical" evidence="12">
    <location>
        <begin position="383"/>
        <end position="405"/>
    </location>
</feature>
<gene>
    <name evidence="14" type="primary">LHCGR</name>
</gene>
<dbReference type="Ensembl" id="ENSECRT00000027535.1">
    <property type="protein sequence ID" value="ENSECRP00000026966.1"/>
    <property type="gene ID" value="ENSECRG00000018230.1"/>
</dbReference>
<dbReference type="Pfam" id="PF00001">
    <property type="entry name" value="7tm_1"/>
    <property type="match status" value="1"/>
</dbReference>
<evidence type="ECO:0000256" key="10">
    <source>
        <dbReference type="ARBA" id="ARBA00023170"/>
    </source>
</evidence>
<keyword evidence="7" id="KW-0297">G-protein coupled receptor</keyword>
<dbReference type="PROSITE" id="PS50262">
    <property type="entry name" value="G_PROTEIN_RECEP_F1_2"/>
    <property type="match status" value="1"/>
</dbReference>
<evidence type="ECO:0000313" key="15">
    <source>
        <dbReference type="Proteomes" id="UP000694620"/>
    </source>
</evidence>
<evidence type="ECO:0000256" key="5">
    <source>
        <dbReference type="ARBA" id="ARBA00022737"/>
    </source>
</evidence>
<dbReference type="PROSITE" id="PS00237">
    <property type="entry name" value="G_PROTEIN_RECEP_F1_1"/>
    <property type="match status" value="1"/>
</dbReference>
<feature type="transmembrane region" description="Helical" evidence="12">
    <location>
        <begin position="307"/>
        <end position="328"/>
    </location>
</feature>
<feature type="transmembrane region" description="Helical" evidence="12">
    <location>
        <begin position="426"/>
        <end position="449"/>
    </location>
</feature>
<feature type="transmembrane region" description="Helical" evidence="12">
    <location>
        <begin position="549"/>
        <end position="569"/>
    </location>
</feature>
<dbReference type="PRINTS" id="PR00237">
    <property type="entry name" value="GPCRRHODOPSN"/>
</dbReference>
<proteinExistence type="predicted"/>
<dbReference type="FunFam" id="1.20.1070.10:FF:000019">
    <property type="entry name" value="Lutropin-choriogonadotropic hormone receptor"/>
    <property type="match status" value="1"/>
</dbReference>
<dbReference type="CDD" id="cd15136">
    <property type="entry name" value="7tmA_Glyco_hormone_R"/>
    <property type="match status" value="1"/>
</dbReference>
<evidence type="ECO:0000256" key="4">
    <source>
        <dbReference type="ARBA" id="ARBA00022692"/>
    </source>
</evidence>
<name>A0A8C4T6N4_ERPCA</name>
<dbReference type="GO" id="GO:0008584">
    <property type="term" value="P:male gonad development"/>
    <property type="evidence" value="ECO:0007669"/>
    <property type="project" value="TreeGrafter"/>
</dbReference>
<comment type="subcellular location">
    <subcellularLocation>
        <location evidence="1">Cell membrane</location>
        <topology evidence="1">Multi-pass membrane protein</topology>
    </subcellularLocation>
</comment>
<accession>A0A8C4T6N4</accession>
<evidence type="ECO:0000256" key="7">
    <source>
        <dbReference type="ARBA" id="ARBA00023040"/>
    </source>
</evidence>
<keyword evidence="6 12" id="KW-1133">Transmembrane helix</keyword>
<dbReference type="SUPFAM" id="SSF81321">
    <property type="entry name" value="Family A G protein-coupled receptor-like"/>
    <property type="match status" value="1"/>
</dbReference>
<evidence type="ECO:0000256" key="3">
    <source>
        <dbReference type="ARBA" id="ARBA00022614"/>
    </source>
</evidence>
<feature type="transmembrane region" description="Helical" evidence="12">
    <location>
        <begin position="515"/>
        <end position="537"/>
    </location>
</feature>
<keyword evidence="5" id="KW-0677">Repeat</keyword>
<keyword evidence="15" id="KW-1185">Reference proteome</keyword>